<keyword evidence="3" id="KW-1185">Reference proteome</keyword>
<proteinExistence type="predicted"/>
<keyword evidence="1" id="KW-0472">Membrane</keyword>
<reference evidence="2" key="1">
    <citation type="submission" date="2023-06" db="EMBL/GenBank/DDBJ databases">
        <authorList>
            <consortium name="Lawrence Berkeley National Laboratory"/>
            <person name="Ahrendt S."/>
            <person name="Sahu N."/>
            <person name="Indic B."/>
            <person name="Wong-Bajracharya J."/>
            <person name="Merenyi Z."/>
            <person name="Ke H.-M."/>
            <person name="Monk M."/>
            <person name="Kocsube S."/>
            <person name="Drula E."/>
            <person name="Lipzen A."/>
            <person name="Balint B."/>
            <person name="Henrissat B."/>
            <person name="Andreopoulos B."/>
            <person name="Martin F.M."/>
            <person name="Harder C.B."/>
            <person name="Rigling D."/>
            <person name="Ford K.L."/>
            <person name="Foster G.D."/>
            <person name="Pangilinan J."/>
            <person name="Papanicolaou A."/>
            <person name="Barry K."/>
            <person name="LaButti K."/>
            <person name="Viragh M."/>
            <person name="Koriabine M."/>
            <person name="Yan M."/>
            <person name="Riley R."/>
            <person name="Champramary S."/>
            <person name="Plett K.L."/>
            <person name="Tsai I.J."/>
            <person name="Slot J."/>
            <person name="Sipos G."/>
            <person name="Plett J."/>
            <person name="Nagy L.G."/>
            <person name="Grigoriev I.V."/>
        </authorList>
    </citation>
    <scope>NUCLEOTIDE SEQUENCE</scope>
    <source>
        <strain evidence="2">ICMP 16352</strain>
    </source>
</reference>
<dbReference type="AlphaFoldDB" id="A0AA39NRJ6"/>
<gene>
    <name evidence="2" type="ORF">IW261DRAFT_1004793</name>
</gene>
<name>A0AA39NRJ6_9AGAR</name>
<dbReference type="EMBL" id="JAUEPR010000063">
    <property type="protein sequence ID" value="KAK0470515.1"/>
    <property type="molecule type" value="Genomic_DNA"/>
</dbReference>
<feature type="transmembrane region" description="Helical" evidence="1">
    <location>
        <begin position="7"/>
        <end position="28"/>
    </location>
</feature>
<keyword evidence="1" id="KW-1133">Transmembrane helix</keyword>
<evidence type="ECO:0000256" key="1">
    <source>
        <dbReference type="SAM" id="Phobius"/>
    </source>
</evidence>
<organism evidence="2 3">
    <name type="scientific">Armillaria novae-zelandiae</name>
    <dbReference type="NCBI Taxonomy" id="153914"/>
    <lineage>
        <taxon>Eukaryota</taxon>
        <taxon>Fungi</taxon>
        <taxon>Dikarya</taxon>
        <taxon>Basidiomycota</taxon>
        <taxon>Agaricomycotina</taxon>
        <taxon>Agaricomycetes</taxon>
        <taxon>Agaricomycetidae</taxon>
        <taxon>Agaricales</taxon>
        <taxon>Marasmiineae</taxon>
        <taxon>Physalacriaceae</taxon>
        <taxon>Armillaria</taxon>
    </lineage>
</organism>
<evidence type="ECO:0000313" key="3">
    <source>
        <dbReference type="Proteomes" id="UP001175227"/>
    </source>
</evidence>
<keyword evidence="1" id="KW-0812">Transmembrane</keyword>
<sequence length="166" mass="18011">MKKKRRGAITVVCLISGALILIIVYLVLDHLVELQTVGAILNPYCAGTPGISIASATEIRDYLNNEKKNLYLVKGDVNVAKGAATGRALLRAQPGNHRPLTYKSKFDKPTWIGVVEYLEATESVARTNAAWIKSASGLTENVDTKIHKIYEDALAIARAMSLQSSS</sequence>
<protein>
    <submittedName>
        <fullName evidence="2">Uncharacterized protein</fullName>
    </submittedName>
</protein>
<accession>A0AA39NRJ6</accession>
<evidence type="ECO:0000313" key="2">
    <source>
        <dbReference type="EMBL" id="KAK0470515.1"/>
    </source>
</evidence>
<comment type="caution">
    <text evidence="2">The sequence shown here is derived from an EMBL/GenBank/DDBJ whole genome shotgun (WGS) entry which is preliminary data.</text>
</comment>
<dbReference type="Proteomes" id="UP001175227">
    <property type="component" value="Unassembled WGS sequence"/>
</dbReference>